<reference evidence="3" key="2">
    <citation type="submission" date="2018-05" db="EMBL/GenBank/DDBJ databases">
        <title>Algibacter marinivivus sp. nov., isolated from sample around a algae.</title>
        <authorList>
            <person name="Lu D."/>
        </authorList>
    </citation>
    <scope>NUCLEOTIDE SEQUENCE [LARGE SCALE GENOMIC DNA]</scope>
    <source>
        <strain evidence="3">ZY111</strain>
    </source>
</reference>
<dbReference type="Pfam" id="PF00561">
    <property type="entry name" value="Abhydrolase_1"/>
    <property type="match status" value="1"/>
</dbReference>
<dbReference type="EMBL" id="QFRI01000001">
    <property type="protein sequence ID" value="PWH83349.1"/>
    <property type="molecule type" value="Genomic_DNA"/>
</dbReference>
<organism evidence="2 3">
    <name type="scientific">Algibacter marinivivus</name>
    <dbReference type="NCBI Taxonomy" id="2100723"/>
    <lineage>
        <taxon>Bacteria</taxon>
        <taxon>Pseudomonadati</taxon>
        <taxon>Bacteroidota</taxon>
        <taxon>Flavobacteriia</taxon>
        <taxon>Flavobacteriales</taxon>
        <taxon>Flavobacteriaceae</taxon>
        <taxon>Algibacter</taxon>
    </lineage>
</organism>
<dbReference type="PANTHER" id="PTHR46438:SF11">
    <property type="entry name" value="LIPASE-RELATED"/>
    <property type="match status" value="1"/>
</dbReference>
<gene>
    <name evidence="2" type="ORF">DIS18_02000</name>
</gene>
<reference evidence="2 3" key="1">
    <citation type="submission" date="2018-05" db="EMBL/GenBank/DDBJ databases">
        <title>Algibacter marinivivus sp. nov., isolated from sample around a algae.</title>
        <authorList>
            <person name="Zhong X."/>
        </authorList>
    </citation>
    <scope>NUCLEOTIDE SEQUENCE [LARGE SCALE GENOMIC DNA]</scope>
    <source>
        <strain evidence="2 3">ZY111</strain>
    </source>
</reference>
<dbReference type="OrthoDB" id="9785847at2"/>
<keyword evidence="3" id="KW-1185">Reference proteome</keyword>
<sequence>MNNYIPKILGAIINFVSYFSSRFAAKLAIDLFSMPKKGKIQAEEGEYLKSAIQEDLYYDKLSIKTYHWKGSKETILLTHGWESNSFRWKDLIQLLKKEDYNIISIDAPAHGASGGKLFNALLYSECINVVVKRFNVHTIIGHSVGGMATVFFQHKYQLKSIERLILLGAPADFIGVFSRYESMMGYNKRVSKALKNYVLKYYNHLPEYFSPAVFSKEITAKGLIIHDKKDRIIPYKDGLKFKQNYSNATFIATKGFGHGLKSELVYQHILDFLNE</sequence>
<feature type="domain" description="AB hydrolase-1" evidence="1">
    <location>
        <begin position="74"/>
        <end position="172"/>
    </location>
</feature>
<reference evidence="3" key="3">
    <citation type="submission" date="2018-05" db="EMBL/GenBank/DDBJ databases">
        <authorList>
            <person name="Lu D."/>
        </authorList>
    </citation>
    <scope>NUCLEOTIDE SEQUENCE [LARGE SCALE GENOMIC DNA]</scope>
    <source>
        <strain evidence="3">ZY111</strain>
    </source>
</reference>
<dbReference type="InterPro" id="IPR000073">
    <property type="entry name" value="AB_hydrolase_1"/>
</dbReference>
<dbReference type="Gene3D" id="3.40.50.1820">
    <property type="entry name" value="alpha/beta hydrolase"/>
    <property type="match status" value="1"/>
</dbReference>
<dbReference type="PANTHER" id="PTHR46438">
    <property type="entry name" value="ALPHA/BETA-HYDROLASES SUPERFAMILY PROTEIN"/>
    <property type="match status" value="1"/>
</dbReference>
<evidence type="ECO:0000313" key="3">
    <source>
        <dbReference type="Proteomes" id="UP000245375"/>
    </source>
</evidence>
<evidence type="ECO:0000259" key="1">
    <source>
        <dbReference type="Pfam" id="PF00561"/>
    </source>
</evidence>
<name>A0A2U2X6D9_9FLAO</name>
<keyword evidence="2" id="KW-0378">Hydrolase</keyword>
<dbReference type="GO" id="GO:0016787">
    <property type="term" value="F:hydrolase activity"/>
    <property type="evidence" value="ECO:0007669"/>
    <property type="project" value="UniProtKB-KW"/>
</dbReference>
<accession>A0A2U2X6D9</accession>
<comment type="caution">
    <text evidence="2">The sequence shown here is derived from an EMBL/GenBank/DDBJ whole genome shotgun (WGS) entry which is preliminary data.</text>
</comment>
<evidence type="ECO:0000313" key="2">
    <source>
        <dbReference type="EMBL" id="PWH83349.1"/>
    </source>
</evidence>
<dbReference type="AlphaFoldDB" id="A0A2U2X6D9"/>
<dbReference type="SUPFAM" id="SSF53474">
    <property type="entry name" value="alpha/beta-Hydrolases"/>
    <property type="match status" value="1"/>
</dbReference>
<dbReference type="Proteomes" id="UP000245375">
    <property type="component" value="Unassembled WGS sequence"/>
</dbReference>
<protein>
    <submittedName>
        <fullName evidence="2">Alpha/beta hydrolase</fullName>
    </submittedName>
</protein>
<dbReference type="RefSeq" id="WP_109351370.1">
    <property type="nucleotide sequence ID" value="NZ_QFRI01000001.1"/>
</dbReference>
<dbReference type="InterPro" id="IPR029058">
    <property type="entry name" value="AB_hydrolase_fold"/>
</dbReference>
<proteinExistence type="predicted"/>